<protein>
    <submittedName>
        <fullName evidence="1">Uncharacterized protein</fullName>
    </submittedName>
</protein>
<organism evidence="1">
    <name type="scientific">Amphimedon queenslandica</name>
    <name type="common">Sponge</name>
    <dbReference type="NCBI Taxonomy" id="400682"/>
    <lineage>
        <taxon>Eukaryota</taxon>
        <taxon>Metazoa</taxon>
        <taxon>Porifera</taxon>
        <taxon>Demospongiae</taxon>
        <taxon>Heteroscleromorpha</taxon>
        <taxon>Haplosclerida</taxon>
        <taxon>Niphatidae</taxon>
        <taxon>Amphimedon</taxon>
    </lineage>
</organism>
<accession>A0A1X7T6N6</accession>
<dbReference type="AlphaFoldDB" id="A0A1X7T6N6"/>
<proteinExistence type="predicted"/>
<reference evidence="1" key="1">
    <citation type="submission" date="2017-05" db="UniProtKB">
        <authorList>
            <consortium name="EnsemblMetazoa"/>
        </authorList>
    </citation>
    <scope>IDENTIFICATION</scope>
</reference>
<dbReference type="EnsemblMetazoa" id="Aqu2.1.10147_001">
    <property type="protein sequence ID" value="Aqu2.1.10147_001"/>
    <property type="gene ID" value="Aqu2.1.10147"/>
</dbReference>
<dbReference type="InParanoid" id="A0A1X7T6N6"/>
<sequence length="56" mass="6350">MLVIWAGQSWGLCLQRQTGEWQARLPTADSAVACVWPCPLISINYLKDYDIIDLIN</sequence>
<name>A0A1X7T6N6_AMPQE</name>
<evidence type="ECO:0000313" key="1">
    <source>
        <dbReference type="EnsemblMetazoa" id="Aqu2.1.10147_001"/>
    </source>
</evidence>